<evidence type="ECO:0000313" key="3">
    <source>
        <dbReference type="Proteomes" id="UP001356095"/>
    </source>
</evidence>
<accession>A0ABU7KHR7</accession>
<sequence length="476" mass="51291">MVDEFRRAFQQLIDASVATDPRHFPPAVHSVYVLASQIPASERELALEALAPLLSGDHAAPGIIADLSVVAGALVEMGTDPGPTAPEVLTRLRTMGKGAIVFIRAWERTGGGPPPDPDAVTADAEARVATELGPDAPNATMCWWTIRRHGLAARTMLGEATVRALVRRNPSLHAELAAIANQLSELLTEFDEVRALLRMSEATSALVMDRHSQRAFRVLFDGIGDNFQLHTLLADALVGPGGRGLAGDPPDPRWIAAFRDSPSDPAAQTVRGWWNLVAHDGTWVWNEGVPAEIPTVDGEPVLVLDEQPYPRSWNAGRRHPQVRGWLEVESELTREEATLWWKRVAPAEPAIPTDDEGDHTPIPEPVLAVEEPEPGRVRGFLAEEPTAPEPVPAPDPAPVHEPWTEPFPVPPEPAPAPPAPQAPEQHHPRNPEPPTDPAPPPAPSDAPPRTGTPGTGFLPPLPPGVSKSANWGPTWR</sequence>
<comment type="caution">
    <text evidence="2">The sequence shown here is derived from an EMBL/GenBank/DDBJ whole genome shotgun (WGS) entry which is preliminary data.</text>
</comment>
<evidence type="ECO:0000313" key="2">
    <source>
        <dbReference type="EMBL" id="MEE2041743.1"/>
    </source>
</evidence>
<gene>
    <name evidence="2" type="ORF">Q8791_31430</name>
</gene>
<organism evidence="2 3">
    <name type="scientific">Nocardiopsis codii</name>
    <dbReference type="NCBI Taxonomy" id="3065942"/>
    <lineage>
        <taxon>Bacteria</taxon>
        <taxon>Bacillati</taxon>
        <taxon>Actinomycetota</taxon>
        <taxon>Actinomycetes</taxon>
        <taxon>Streptosporangiales</taxon>
        <taxon>Nocardiopsidaceae</taxon>
        <taxon>Nocardiopsis</taxon>
    </lineage>
</organism>
<dbReference type="RefSeq" id="WP_330095495.1">
    <property type="nucleotide sequence ID" value="NZ_JAUZMY010000064.1"/>
</dbReference>
<name>A0ABU7KHR7_9ACTN</name>
<feature type="region of interest" description="Disordered" evidence="1">
    <location>
        <begin position="348"/>
        <end position="372"/>
    </location>
</feature>
<feature type="compositionally biased region" description="Polar residues" evidence="1">
    <location>
        <begin position="467"/>
        <end position="476"/>
    </location>
</feature>
<feature type="compositionally biased region" description="Pro residues" evidence="1">
    <location>
        <begin position="431"/>
        <end position="446"/>
    </location>
</feature>
<evidence type="ECO:0000256" key="1">
    <source>
        <dbReference type="SAM" id="MobiDB-lite"/>
    </source>
</evidence>
<feature type="compositionally biased region" description="Pro residues" evidence="1">
    <location>
        <begin position="387"/>
        <end position="421"/>
    </location>
</feature>
<keyword evidence="3" id="KW-1185">Reference proteome</keyword>
<reference evidence="2 3" key="1">
    <citation type="submission" date="2023-08" db="EMBL/GenBank/DDBJ databases">
        <authorList>
            <person name="Girao M."/>
            <person name="Carvalho M.F."/>
        </authorList>
    </citation>
    <scope>NUCLEOTIDE SEQUENCE [LARGE SCALE GENOMIC DNA]</scope>
    <source>
        <strain evidence="2 3">CT-R113</strain>
    </source>
</reference>
<protein>
    <submittedName>
        <fullName evidence="2">Uncharacterized protein</fullName>
    </submittedName>
</protein>
<feature type="compositionally biased region" description="Low complexity" evidence="1">
    <location>
        <begin position="447"/>
        <end position="458"/>
    </location>
</feature>
<proteinExistence type="predicted"/>
<feature type="region of interest" description="Disordered" evidence="1">
    <location>
        <begin position="385"/>
        <end position="476"/>
    </location>
</feature>
<dbReference type="EMBL" id="JAUZMY010000064">
    <property type="protein sequence ID" value="MEE2041743.1"/>
    <property type="molecule type" value="Genomic_DNA"/>
</dbReference>
<dbReference type="Proteomes" id="UP001356095">
    <property type="component" value="Unassembled WGS sequence"/>
</dbReference>